<dbReference type="EMBL" id="BMMH01000002">
    <property type="protein sequence ID" value="GGK98620.1"/>
    <property type="molecule type" value="Genomic_DNA"/>
</dbReference>
<reference evidence="2" key="2">
    <citation type="submission" date="2020-09" db="EMBL/GenBank/DDBJ databases">
        <authorList>
            <person name="Sun Q."/>
            <person name="Zhou Y."/>
        </authorList>
    </citation>
    <scope>NUCLEOTIDE SEQUENCE</scope>
    <source>
        <strain evidence="2">CGMCC 4.3508</strain>
    </source>
</reference>
<accession>A0A917RBJ3</accession>
<evidence type="ECO:0000313" key="3">
    <source>
        <dbReference type="Proteomes" id="UP000638263"/>
    </source>
</evidence>
<reference evidence="2" key="1">
    <citation type="journal article" date="2014" name="Int. J. Syst. Evol. Microbiol.">
        <title>Complete genome sequence of Corynebacterium casei LMG S-19264T (=DSM 44701T), isolated from a smear-ripened cheese.</title>
        <authorList>
            <consortium name="US DOE Joint Genome Institute (JGI-PGF)"/>
            <person name="Walter F."/>
            <person name="Albersmeier A."/>
            <person name="Kalinowski J."/>
            <person name="Ruckert C."/>
        </authorList>
    </citation>
    <scope>NUCLEOTIDE SEQUENCE</scope>
    <source>
        <strain evidence="2">CGMCC 4.3508</strain>
    </source>
</reference>
<evidence type="ECO:0008006" key="4">
    <source>
        <dbReference type="Google" id="ProtNLM"/>
    </source>
</evidence>
<feature type="compositionally biased region" description="Polar residues" evidence="1">
    <location>
        <begin position="1"/>
        <end position="12"/>
    </location>
</feature>
<name>A0A917RBJ3_9NOCA</name>
<evidence type="ECO:0000256" key="1">
    <source>
        <dbReference type="SAM" id="MobiDB-lite"/>
    </source>
</evidence>
<dbReference type="Pfam" id="PF14063">
    <property type="entry name" value="DUF4254"/>
    <property type="match status" value="1"/>
</dbReference>
<protein>
    <recommendedName>
        <fullName evidence="4">DUF4254 domain-containing protein</fullName>
    </recommendedName>
</protein>
<feature type="region of interest" description="Disordered" evidence="1">
    <location>
        <begin position="1"/>
        <end position="33"/>
    </location>
</feature>
<dbReference type="Proteomes" id="UP000638263">
    <property type="component" value="Unassembled WGS sequence"/>
</dbReference>
<dbReference type="RefSeq" id="WP_062997157.1">
    <property type="nucleotide sequence ID" value="NZ_BMMH01000002.1"/>
</dbReference>
<dbReference type="InterPro" id="IPR025350">
    <property type="entry name" value="DUF4254"/>
</dbReference>
<keyword evidence="3" id="KW-1185">Reference proteome</keyword>
<comment type="caution">
    <text evidence="2">The sequence shown here is derived from an EMBL/GenBank/DDBJ whole genome shotgun (WGS) entry which is preliminary data.</text>
</comment>
<sequence length="135" mass="14945">MEYVASGNTQPPQVARNLEAHHRRTPKSQEWPQSLRTRRAALVRGIDRRARRLPPPRQGARAHPESLGELIDRIAAAAASAFHILMTGDVSSDRMHAAWTGLAELELDYSDLLSDIRTGRRYLPTTGAQTEPDGG</sequence>
<dbReference type="AlphaFoldDB" id="A0A917RBJ3"/>
<evidence type="ECO:0000313" key="2">
    <source>
        <dbReference type="EMBL" id="GGK98620.1"/>
    </source>
</evidence>
<gene>
    <name evidence="2" type="ORF">GCM10011588_11520</name>
</gene>
<organism evidence="2 3">
    <name type="scientific">Nocardia jinanensis</name>
    <dbReference type="NCBI Taxonomy" id="382504"/>
    <lineage>
        <taxon>Bacteria</taxon>
        <taxon>Bacillati</taxon>
        <taxon>Actinomycetota</taxon>
        <taxon>Actinomycetes</taxon>
        <taxon>Mycobacteriales</taxon>
        <taxon>Nocardiaceae</taxon>
        <taxon>Nocardia</taxon>
    </lineage>
</organism>
<proteinExistence type="predicted"/>